<accession>A0A067SGU4</accession>
<dbReference type="Proteomes" id="UP000027222">
    <property type="component" value="Unassembled WGS sequence"/>
</dbReference>
<dbReference type="HOGENOM" id="CLU_1019595_0_0_1"/>
<gene>
    <name evidence="1" type="ORF">GALMADRAFT_217318</name>
</gene>
<evidence type="ECO:0000313" key="1">
    <source>
        <dbReference type="EMBL" id="KDR65943.1"/>
    </source>
</evidence>
<proteinExistence type="predicted"/>
<name>A0A067SGU4_GALM3</name>
<dbReference type="EMBL" id="KL142430">
    <property type="protein sequence ID" value="KDR65943.1"/>
    <property type="molecule type" value="Genomic_DNA"/>
</dbReference>
<dbReference type="STRING" id="685588.A0A067SGU4"/>
<reference evidence="2" key="1">
    <citation type="journal article" date="2014" name="Proc. Natl. Acad. Sci. U.S.A.">
        <title>Extensive sampling of basidiomycete genomes demonstrates inadequacy of the white-rot/brown-rot paradigm for wood decay fungi.</title>
        <authorList>
            <person name="Riley R."/>
            <person name="Salamov A.A."/>
            <person name="Brown D.W."/>
            <person name="Nagy L.G."/>
            <person name="Floudas D."/>
            <person name="Held B.W."/>
            <person name="Levasseur A."/>
            <person name="Lombard V."/>
            <person name="Morin E."/>
            <person name="Otillar R."/>
            <person name="Lindquist E.A."/>
            <person name="Sun H."/>
            <person name="LaButti K.M."/>
            <person name="Schmutz J."/>
            <person name="Jabbour D."/>
            <person name="Luo H."/>
            <person name="Baker S.E."/>
            <person name="Pisabarro A.G."/>
            <person name="Walton J.D."/>
            <person name="Blanchette R.A."/>
            <person name="Henrissat B."/>
            <person name="Martin F."/>
            <person name="Cullen D."/>
            <person name="Hibbett D.S."/>
            <person name="Grigoriev I.V."/>
        </authorList>
    </citation>
    <scope>NUCLEOTIDE SEQUENCE [LARGE SCALE GENOMIC DNA]</scope>
    <source>
        <strain evidence="2">CBS 339.88</strain>
    </source>
</reference>
<protein>
    <submittedName>
        <fullName evidence="1">Uncharacterized protein</fullName>
    </submittedName>
</protein>
<keyword evidence="2" id="KW-1185">Reference proteome</keyword>
<sequence>MLALISPTLQALYLKEAGPASFNLEDYDSLSVAGTLVMPVLEHYEMLSCPFYLHANSLMHLYKLSLPNVRTIIWESQWTKDLNKYTDGHKRKAMIPPYEYRARVTRLVGWAAREKCYALQGETLYFDPTEMTSSPLEMWVRLLPNLVMLAVPGYVKWDRMDDALIRTTTLVHLHVGHPSDDFIALVCILEKPSRFLPHLETLTVYYRRSLNDCLQQVNESFILTGLEPLSEPLINNSMTRTREYLQATYTLCFDAGTADGFFLNEPWSIPIAQ</sequence>
<organism evidence="1 2">
    <name type="scientific">Galerina marginata (strain CBS 339.88)</name>
    <dbReference type="NCBI Taxonomy" id="685588"/>
    <lineage>
        <taxon>Eukaryota</taxon>
        <taxon>Fungi</taxon>
        <taxon>Dikarya</taxon>
        <taxon>Basidiomycota</taxon>
        <taxon>Agaricomycotina</taxon>
        <taxon>Agaricomycetes</taxon>
        <taxon>Agaricomycetidae</taxon>
        <taxon>Agaricales</taxon>
        <taxon>Agaricineae</taxon>
        <taxon>Strophariaceae</taxon>
        <taxon>Galerina</taxon>
    </lineage>
</organism>
<evidence type="ECO:0000313" key="2">
    <source>
        <dbReference type="Proteomes" id="UP000027222"/>
    </source>
</evidence>
<dbReference type="AlphaFoldDB" id="A0A067SGU4"/>